<dbReference type="STRING" id="436010.A0A166AYY4"/>
<name>A0A166AYY4_9AGAM</name>
<keyword evidence="6" id="KW-0597">Phosphoprotein</keyword>
<evidence type="ECO:0000256" key="5">
    <source>
        <dbReference type="ARBA" id="ARBA00022490"/>
    </source>
</evidence>
<dbReference type="PANTHER" id="PTHR13266:SF1">
    <property type="entry name" value="PROTEASOME INHIBITOR PI31 SUBUNIT"/>
    <property type="match status" value="1"/>
</dbReference>
<organism evidence="14 15">
    <name type="scientific">Athelia psychrophila</name>
    <dbReference type="NCBI Taxonomy" id="1759441"/>
    <lineage>
        <taxon>Eukaryota</taxon>
        <taxon>Fungi</taxon>
        <taxon>Dikarya</taxon>
        <taxon>Basidiomycota</taxon>
        <taxon>Agaricomycotina</taxon>
        <taxon>Agaricomycetes</taxon>
        <taxon>Agaricomycetidae</taxon>
        <taxon>Atheliales</taxon>
        <taxon>Atheliaceae</taxon>
        <taxon>Athelia</taxon>
    </lineage>
</organism>
<keyword evidence="5" id="KW-0963">Cytoplasm</keyword>
<evidence type="ECO:0000256" key="4">
    <source>
        <dbReference type="ARBA" id="ARBA00022481"/>
    </source>
</evidence>
<dbReference type="InterPro" id="IPR021625">
    <property type="entry name" value="PI31_Prot_N"/>
</dbReference>
<dbReference type="Proteomes" id="UP000076532">
    <property type="component" value="Unassembled WGS sequence"/>
</dbReference>
<evidence type="ECO:0000256" key="2">
    <source>
        <dbReference type="ARBA" id="ARBA00004496"/>
    </source>
</evidence>
<dbReference type="OrthoDB" id="68090at2759"/>
<dbReference type="GO" id="GO:0043161">
    <property type="term" value="P:proteasome-mediated ubiquitin-dependent protein catabolic process"/>
    <property type="evidence" value="ECO:0007669"/>
    <property type="project" value="InterPro"/>
</dbReference>
<keyword evidence="7" id="KW-0256">Endoplasmic reticulum</keyword>
<dbReference type="Gene3D" id="3.40.1000.30">
    <property type="match status" value="1"/>
</dbReference>
<dbReference type="EMBL" id="KV417652">
    <property type="protein sequence ID" value="KZP12105.1"/>
    <property type="molecule type" value="Genomic_DNA"/>
</dbReference>
<comment type="similarity">
    <text evidence="3">Belongs to the proteasome inhibitor PI31 family.</text>
</comment>
<dbReference type="Pfam" id="PF08577">
    <property type="entry name" value="PI31_Prot_C"/>
    <property type="match status" value="1"/>
</dbReference>
<dbReference type="GO" id="GO:0070628">
    <property type="term" value="F:proteasome binding"/>
    <property type="evidence" value="ECO:0007669"/>
    <property type="project" value="InterPro"/>
</dbReference>
<dbReference type="PANTHER" id="PTHR13266">
    <property type="entry name" value="PROTEASOME INHIBITOR"/>
    <property type="match status" value="1"/>
</dbReference>
<dbReference type="AlphaFoldDB" id="A0A166AYY4"/>
<keyword evidence="15" id="KW-1185">Reference proteome</keyword>
<accession>A0A166AYY4</accession>
<evidence type="ECO:0000256" key="8">
    <source>
        <dbReference type="ARBA" id="ARBA00022942"/>
    </source>
</evidence>
<dbReference type="InterPro" id="IPR045128">
    <property type="entry name" value="PI31-like"/>
</dbReference>
<comment type="function">
    <text evidence="10">Plays an important role in control of proteasome function. Inhibits the hydrolysis of protein and peptide substrates by the 20S proteasome. Also inhibits the activation of the proteasome by the proteasome regulatory proteins PA700 and PA28.</text>
</comment>
<dbReference type="Pfam" id="PF11566">
    <property type="entry name" value="PI31_Prot_N"/>
    <property type="match status" value="1"/>
</dbReference>
<reference evidence="14 15" key="1">
    <citation type="journal article" date="2016" name="Mol. Biol. Evol.">
        <title>Comparative Genomics of Early-Diverging Mushroom-Forming Fungi Provides Insights into the Origins of Lignocellulose Decay Capabilities.</title>
        <authorList>
            <person name="Nagy L.G."/>
            <person name="Riley R."/>
            <person name="Tritt A."/>
            <person name="Adam C."/>
            <person name="Daum C."/>
            <person name="Floudas D."/>
            <person name="Sun H."/>
            <person name="Yadav J.S."/>
            <person name="Pangilinan J."/>
            <person name="Larsson K.H."/>
            <person name="Matsuura K."/>
            <person name="Barry K."/>
            <person name="Labutti K."/>
            <person name="Kuo R."/>
            <person name="Ohm R.A."/>
            <person name="Bhattacharya S.S."/>
            <person name="Shirouzu T."/>
            <person name="Yoshinaga Y."/>
            <person name="Martin F.M."/>
            <person name="Grigoriev I.V."/>
            <person name="Hibbett D.S."/>
        </authorList>
    </citation>
    <scope>NUCLEOTIDE SEQUENCE [LARGE SCALE GENOMIC DNA]</scope>
    <source>
        <strain evidence="14 15">CBS 109695</strain>
    </source>
</reference>
<comment type="subcellular location">
    <subcellularLocation>
        <location evidence="2">Cytoplasm</location>
    </subcellularLocation>
    <subcellularLocation>
        <location evidence="1">Endoplasmic reticulum</location>
    </subcellularLocation>
</comment>
<evidence type="ECO:0000256" key="6">
    <source>
        <dbReference type="ARBA" id="ARBA00022553"/>
    </source>
</evidence>
<feature type="compositionally biased region" description="Pro residues" evidence="11">
    <location>
        <begin position="197"/>
        <end position="206"/>
    </location>
</feature>
<evidence type="ECO:0000256" key="7">
    <source>
        <dbReference type="ARBA" id="ARBA00022824"/>
    </source>
</evidence>
<proteinExistence type="inferred from homology"/>
<dbReference type="GO" id="GO:0004866">
    <property type="term" value="F:endopeptidase inhibitor activity"/>
    <property type="evidence" value="ECO:0007669"/>
    <property type="project" value="InterPro"/>
</dbReference>
<evidence type="ECO:0000256" key="1">
    <source>
        <dbReference type="ARBA" id="ARBA00004240"/>
    </source>
</evidence>
<evidence type="ECO:0000259" key="12">
    <source>
        <dbReference type="Pfam" id="PF08577"/>
    </source>
</evidence>
<evidence type="ECO:0000313" key="15">
    <source>
        <dbReference type="Proteomes" id="UP000076532"/>
    </source>
</evidence>
<evidence type="ECO:0000313" key="14">
    <source>
        <dbReference type="EMBL" id="KZP12105.1"/>
    </source>
</evidence>
<gene>
    <name evidence="14" type="ORF">FIBSPDRAFT_755300</name>
</gene>
<feature type="region of interest" description="Disordered" evidence="11">
    <location>
        <begin position="173"/>
        <end position="242"/>
    </location>
</feature>
<evidence type="ECO:0000256" key="10">
    <source>
        <dbReference type="ARBA" id="ARBA00024805"/>
    </source>
</evidence>
<sequence length="356" mass="37921">MTVNVLDPAALCALLPTLLPQESKKLNSSHDGIAALVHTALSAVAFRLIAIDESSTSTSSASNVLPAEWNQHGPGNYTFRYKHEQSSLEFVVKIIKLGARTLINAIAVESDKAASVDIASNDFVSTSFFPHDLEYADAQPLVHGFIASNRIADLMSRLKLQIIQKLIPGLRKDGYTEESDTAPSSSNPPRFESQPARPEPGMPPYSPDYHHSHIYPENPLSIGRRDLDPFPGINPSNPFSPPPLFPSGGDGMFAGPEHPMFGGVGGYGRGGGGTGPWGGDGFLPPIGAPPGARFDPIGPLGGIPGRFGGRGRGQGGHPGTRGPDNDEFMPPGMVSQFPHRIVPNLIRRVRVTCLCD</sequence>
<dbReference type="InterPro" id="IPR013886">
    <property type="entry name" value="PI31_Prot_C"/>
</dbReference>
<dbReference type="GO" id="GO:0000502">
    <property type="term" value="C:proteasome complex"/>
    <property type="evidence" value="ECO:0007669"/>
    <property type="project" value="UniProtKB-KW"/>
</dbReference>
<dbReference type="GO" id="GO:0005783">
    <property type="term" value="C:endoplasmic reticulum"/>
    <property type="evidence" value="ECO:0007669"/>
    <property type="project" value="UniProtKB-SubCell"/>
</dbReference>
<feature type="domain" description="PI31 proteasome regulator N-terminal" evidence="13">
    <location>
        <begin position="23"/>
        <end position="173"/>
    </location>
</feature>
<evidence type="ECO:0000256" key="9">
    <source>
        <dbReference type="ARBA" id="ARBA00022990"/>
    </source>
</evidence>
<evidence type="ECO:0000256" key="3">
    <source>
        <dbReference type="ARBA" id="ARBA00006405"/>
    </source>
</evidence>
<evidence type="ECO:0000256" key="11">
    <source>
        <dbReference type="SAM" id="MobiDB-lite"/>
    </source>
</evidence>
<protein>
    <submittedName>
        <fullName evidence="14">Uncharacterized protein</fullName>
    </submittedName>
</protein>
<feature type="domain" description="PI31 proteasome regulator C-terminal" evidence="12">
    <location>
        <begin position="222"/>
        <end position="299"/>
    </location>
</feature>
<keyword evidence="8" id="KW-0647">Proteasome</keyword>
<keyword evidence="9" id="KW-0007">Acetylation</keyword>
<keyword evidence="4" id="KW-0488">Methylation</keyword>
<evidence type="ECO:0000259" key="13">
    <source>
        <dbReference type="Pfam" id="PF11566"/>
    </source>
</evidence>